<feature type="region of interest" description="Disordered" evidence="2">
    <location>
        <begin position="714"/>
        <end position="742"/>
    </location>
</feature>
<evidence type="ECO:0000313" key="3">
    <source>
        <dbReference type="EMBL" id="MDR5867932.1"/>
    </source>
</evidence>
<feature type="coiled-coil region" evidence="1">
    <location>
        <begin position="625"/>
        <end position="656"/>
    </location>
</feature>
<evidence type="ECO:0008006" key="5">
    <source>
        <dbReference type="Google" id="ProtNLM"/>
    </source>
</evidence>
<dbReference type="Proteomes" id="UP001264519">
    <property type="component" value="Unassembled WGS sequence"/>
</dbReference>
<feature type="compositionally biased region" description="Basic and acidic residues" evidence="2">
    <location>
        <begin position="714"/>
        <end position="731"/>
    </location>
</feature>
<protein>
    <recommendedName>
        <fullName evidence="5">Portal protein</fullName>
    </recommendedName>
</protein>
<evidence type="ECO:0000256" key="1">
    <source>
        <dbReference type="SAM" id="Coils"/>
    </source>
</evidence>
<sequence length="742" mass="84186">MHPKEDDKAQGPDQQPGEQEQAAERLQVFATRLSRMAHEQVQRRASLETRWLEDYRQYHGEYDPATASRLSQAEGSKVYVNITRNKTNAAEARLQDMLFPTDDRNWAIKPTPVPELDNVEPGEMMQSPGGQPIDKSKLAEAVNREAKKKAAAMQSEIDDQLKEGRFQIKCRDVIHDAALMGTGVVKGPIIVGRVKKRWDTGDDGTSVLTIEEAIEPSVERVDPWDFFPDMSARTVDECEFIFERHLWSKRQLREFARLPGALLEQIRAVVRGGKDSTQIAKDYVNDIRGITGVDSVRNDTKYEVWEYHGPIAKDELIDALSESRQDVDMEQIDELDDEVEAVVFFSGNSVLKVVLNPMDTDDRPYSVFNWETDESAIFGFGIPYLMRQPQVVINAAWRMMLDNAGSSASDIIVANRHLIEPADGKWSSQPGKKKLYYLNDKTRDVREAFASFTIPNHQQELAAIFQMARQLADEETNLPLIAQGEQAAHVTDTSSGMAMLMNSANIVLRRAVKNWDDDITRPTISRFYDWNMQYSDDPSIKGDYSVDARGSGALLVREKQQQNLMAYANLSAGNPELAIRRDWAGLDRELAKALEVPYEQLTRSDGEIQKEREARAQQGDPETQLKMAELQLKQQEAQAKAQRDQADLQLRSQEQQWEQQYKGAQLQSDQEVKLAELALKRGLTMAELEARLQLESSKLEADMQKTAAQLQTQRDTKAAEMTEQQNDRLAREQNMAMGHDSY</sequence>
<keyword evidence="4" id="KW-1185">Reference proteome</keyword>
<evidence type="ECO:0000313" key="4">
    <source>
        <dbReference type="Proteomes" id="UP001264519"/>
    </source>
</evidence>
<comment type="caution">
    <text evidence="3">The sequence shown here is derived from an EMBL/GenBank/DDBJ whole genome shotgun (WGS) entry which is preliminary data.</text>
</comment>
<organism evidence="3 4">
    <name type="scientific">Halomonas koreensis</name>
    <dbReference type="NCBI Taxonomy" id="245385"/>
    <lineage>
        <taxon>Bacteria</taxon>
        <taxon>Pseudomonadati</taxon>
        <taxon>Pseudomonadota</taxon>
        <taxon>Gammaproteobacteria</taxon>
        <taxon>Oceanospirillales</taxon>
        <taxon>Halomonadaceae</taxon>
        <taxon>Halomonas</taxon>
    </lineage>
</organism>
<feature type="compositionally biased region" description="Low complexity" evidence="2">
    <location>
        <begin position="11"/>
        <end position="20"/>
    </location>
</feature>
<accession>A0ABU1G4R5</accession>
<feature type="compositionally biased region" description="Basic and acidic residues" evidence="2">
    <location>
        <begin position="1"/>
        <end position="10"/>
    </location>
</feature>
<keyword evidence="1" id="KW-0175">Coiled coil</keyword>
<proteinExistence type="predicted"/>
<gene>
    <name evidence="3" type="ORF">QC818_14160</name>
</gene>
<dbReference type="RefSeq" id="WP_309653513.1">
    <property type="nucleotide sequence ID" value="NZ_JARWAK010000013.1"/>
</dbReference>
<reference evidence="3 4" key="1">
    <citation type="submission" date="2023-04" db="EMBL/GenBank/DDBJ databases">
        <title>A long-awaited taxogenomic arrangement of the family Halomonadaceae.</title>
        <authorList>
            <person name="De La Haba R."/>
            <person name="Chuvochina M."/>
            <person name="Wittouck S."/>
            <person name="Arahal D.R."/>
            <person name="Sanchez-Porro C."/>
            <person name="Hugenholtz P."/>
            <person name="Ventosa A."/>
        </authorList>
    </citation>
    <scope>NUCLEOTIDE SEQUENCE [LARGE SCALE GENOMIC DNA]</scope>
    <source>
        <strain evidence="3 4">DSM 23530</strain>
    </source>
</reference>
<name>A0ABU1G4R5_9GAMM</name>
<evidence type="ECO:0000256" key="2">
    <source>
        <dbReference type="SAM" id="MobiDB-lite"/>
    </source>
</evidence>
<dbReference type="EMBL" id="JARWAK010000013">
    <property type="protein sequence ID" value="MDR5867932.1"/>
    <property type="molecule type" value="Genomic_DNA"/>
</dbReference>
<feature type="region of interest" description="Disordered" evidence="2">
    <location>
        <begin position="1"/>
        <end position="23"/>
    </location>
</feature>